<dbReference type="RefSeq" id="WP_029913194.1">
    <property type="nucleotide sequence ID" value="NZ_AP020335.1"/>
</dbReference>
<keyword evidence="3" id="KW-1185">Reference proteome</keyword>
<proteinExistence type="predicted"/>
<evidence type="ECO:0000313" key="2">
    <source>
        <dbReference type="EMBL" id="KDN96633.1"/>
    </source>
</evidence>
<accession>A0A066ZS52</accession>
<evidence type="ECO:0000313" key="3">
    <source>
        <dbReference type="Proteomes" id="UP000027341"/>
    </source>
</evidence>
<dbReference type="EMBL" id="JMIU01000001">
    <property type="protein sequence ID" value="KDN96633.1"/>
    <property type="molecule type" value="Genomic_DNA"/>
</dbReference>
<dbReference type="STRING" id="28885.EI16_10295"/>
<sequence length="231" mass="26474">MSLKNFFKKSHVEVESYLDLLFLYAKDCVMLQIGANDGQLCDPIRKYVLLNKVKGVLLEPQIEVFKNLKENYQSVEGLNFVNKALSGTNGITSLYSVDDFLVRQYSDLSGVASFSRGHVSKEIKSNMHKLSFENAKTIDDYVVKTDVETITYSSLIKEYLINNLDLLMIDAEGFDYESVMLFPFDEVKPKAVLFEDKHIGKAKRTQLKSYLKDLGYIAYHARNDVLFVLEY</sequence>
<comment type="caution">
    <text evidence="2">The sequence shown here is derived from an EMBL/GenBank/DDBJ whole genome shotgun (WGS) entry which is preliminary data.</text>
</comment>
<dbReference type="InterPro" id="IPR006342">
    <property type="entry name" value="FkbM_mtfrase"/>
</dbReference>
<organism evidence="2 3">
    <name type="scientific">Hydrogenovibrio marinus</name>
    <dbReference type="NCBI Taxonomy" id="28885"/>
    <lineage>
        <taxon>Bacteria</taxon>
        <taxon>Pseudomonadati</taxon>
        <taxon>Pseudomonadota</taxon>
        <taxon>Gammaproteobacteria</taxon>
        <taxon>Thiotrichales</taxon>
        <taxon>Piscirickettsiaceae</taxon>
        <taxon>Hydrogenovibrio</taxon>
    </lineage>
</organism>
<dbReference type="NCBIfam" id="TIGR01444">
    <property type="entry name" value="fkbM_fam"/>
    <property type="match status" value="1"/>
</dbReference>
<protein>
    <recommendedName>
        <fullName evidence="1">Methyltransferase FkbM domain-containing protein</fullName>
    </recommendedName>
</protein>
<feature type="domain" description="Methyltransferase FkbM" evidence="1">
    <location>
        <begin position="32"/>
        <end position="217"/>
    </location>
</feature>
<dbReference type="InterPro" id="IPR029063">
    <property type="entry name" value="SAM-dependent_MTases_sf"/>
</dbReference>
<dbReference type="Pfam" id="PF05050">
    <property type="entry name" value="Methyltransf_21"/>
    <property type="match status" value="1"/>
</dbReference>
<dbReference type="Gene3D" id="3.40.50.150">
    <property type="entry name" value="Vaccinia Virus protein VP39"/>
    <property type="match status" value="1"/>
</dbReference>
<gene>
    <name evidence="2" type="ORF">EI16_10295</name>
</gene>
<reference evidence="2 3" key="1">
    <citation type="submission" date="2014-04" db="EMBL/GenBank/DDBJ databases">
        <title>Draft genome sequence of Hydrogenovibrio marinus MH-110, a model organism for aerobic H2 metabolism.</title>
        <authorList>
            <person name="Cha H.J."/>
            <person name="Jo B.H."/>
            <person name="Hwang B.H."/>
        </authorList>
    </citation>
    <scope>NUCLEOTIDE SEQUENCE [LARGE SCALE GENOMIC DNA]</scope>
    <source>
        <strain evidence="2 3">MH-110</strain>
    </source>
</reference>
<dbReference type="AlphaFoldDB" id="A0A066ZS52"/>
<dbReference type="Proteomes" id="UP000027341">
    <property type="component" value="Unassembled WGS sequence"/>
</dbReference>
<name>A0A066ZS52_HYDMR</name>
<dbReference type="SUPFAM" id="SSF53335">
    <property type="entry name" value="S-adenosyl-L-methionine-dependent methyltransferases"/>
    <property type="match status" value="1"/>
</dbReference>
<evidence type="ECO:0000259" key="1">
    <source>
        <dbReference type="Pfam" id="PF05050"/>
    </source>
</evidence>